<feature type="transmembrane region" description="Helical" evidence="8">
    <location>
        <begin position="319"/>
        <end position="336"/>
    </location>
</feature>
<feature type="transmembrane region" description="Helical" evidence="8">
    <location>
        <begin position="417"/>
        <end position="436"/>
    </location>
</feature>
<accession>A0A1V3WHE0</accession>
<evidence type="ECO:0000256" key="6">
    <source>
        <dbReference type="ARBA" id="ARBA00023136"/>
    </source>
</evidence>
<sequence>MAARHHTLSSSIASLHGDEQAVGSPLNAAELTALARTRLFGATGTVLMGIGALGAGARPVVQDPTFGVRLLNLPSRIQTVSLTMTTTGAVMMALAWLMLGRFALGKRKMSRGDLDRTLLLWMLPLLIAPPMYSKDVYSYLAQSQISRDGLDPYRVGPASGLGLGHVFTLSVPSLWRETPAPYGPLFLWIGRGISALTGENIVAAVLCHRLVVLIGVAMIVWATPRLARRCGVAEVSALWLGAANPLLFMHLVAGIHNEALMLGLMLTGAEIALRGIDLVDLQETTRLLPASWRPGADWEPLALLLGGSILITLSSQVKLPSLLALGFITMALAYRYGGTIKALLLTGGGMAALSLSVMAIVGWASGLGFGWVYTLGTANVVRSWMSPPTLLALGTGQVGILLRLGDHTTAVLSLTRAMGVLIIMVMVCWLLLAVLRGRLHPIGGLGVALGITVLLFPVVQPWYLLWAIIPMAAWATRTGFRVAAIVITLIVGIFGPTANGDRFALFQIIDATLASAIIVLVLIALTYHRLPWQGLPMGTARRTNRRSSTRYPQLRLR</sequence>
<dbReference type="NCBIfam" id="NF038066">
    <property type="entry name" value="MptB"/>
    <property type="match status" value="1"/>
</dbReference>
<feature type="transmembrane region" description="Helical" evidence="8">
    <location>
        <begin position="39"/>
        <end position="61"/>
    </location>
</feature>
<feature type="transmembrane region" description="Helical" evidence="8">
    <location>
        <begin position="235"/>
        <end position="253"/>
    </location>
</feature>
<dbReference type="GO" id="GO:0016757">
    <property type="term" value="F:glycosyltransferase activity"/>
    <property type="evidence" value="ECO:0007669"/>
    <property type="project" value="UniProtKB-KW"/>
</dbReference>
<evidence type="ECO:0000256" key="8">
    <source>
        <dbReference type="SAM" id="Phobius"/>
    </source>
</evidence>
<evidence type="ECO:0000256" key="5">
    <source>
        <dbReference type="ARBA" id="ARBA00022989"/>
    </source>
</evidence>
<keyword evidence="5 8" id="KW-1133">Transmembrane helix</keyword>
<organism evidence="9 10">
    <name type="scientific">Mycobacterium kansasii</name>
    <dbReference type="NCBI Taxonomy" id="1768"/>
    <lineage>
        <taxon>Bacteria</taxon>
        <taxon>Bacillati</taxon>
        <taxon>Actinomycetota</taxon>
        <taxon>Actinomycetes</taxon>
        <taxon>Mycobacteriales</taxon>
        <taxon>Mycobacteriaceae</taxon>
        <taxon>Mycobacterium</taxon>
    </lineage>
</organism>
<dbReference type="InterPro" id="IPR049829">
    <property type="entry name" value="MptA/B-like"/>
</dbReference>
<evidence type="ECO:0000313" key="9">
    <source>
        <dbReference type="EMBL" id="OOK66380.1"/>
    </source>
</evidence>
<dbReference type="GO" id="GO:0016020">
    <property type="term" value="C:membrane"/>
    <property type="evidence" value="ECO:0007669"/>
    <property type="project" value="UniProtKB-SubCell"/>
</dbReference>
<feature type="transmembrane region" description="Helical" evidence="8">
    <location>
        <begin position="343"/>
        <end position="364"/>
    </location>
</feature>
<evidence type="ECO:0000256" key="3">
    <source>
        <dbReference type="ARBA" id="ARBA00022679"/>
    </source>
</evidence>
<keyword evidence="2" id="KW-0328">Glycosyltransferase</keyword>
<feature type="transmembrane region" description="Helical" evidence="8">
    <location>
        <begin position="384"/>
        <end position="405"/>
    </location>
</feature>
<feature type="transmembrane region" description="Helical" evidence="8">
    <location>
        <begin position="504"/>
        <end position="527"/>
    </location>
</feature>
<feature type="transmembrane region" description="Helical" evidence="8">
    <location>
        <begin position="442"/>
        <end position="466"/>
    </location>
</feature>
<keyword evidence="4 8" id="KW-0812">Transmembrane</keyword>
<dbReference type="EMBL" id="MVBM01000009">
    <property type="protein sequence ID" value="OOK66380.1"/>
    <property type="molecule type" value="Genomic_DNA"/>
</dbReference>
<evidence type="ECO:0000256" key="2">
    <source>
        <dbReference type="ARBA" id="ARBA00022676"/>
    </source>
</evidence>
<feature type="transmembrane region" description="Helical" evidence="8">
    <location>
        <begin position="478"/>
        <end position="498"/>
    </location>
</feature>
<protein>
    <submittedName>
        <fullName evidence="9">Putative membrane protein</fullName>
    </submittedName>
</protein>
<comment type="subcellular location">
    <subcellularLocation>
        <location evidence="1">Membrane</location>
        <topology evidence="1">Multi-pass membrane protein</topology>
    </subcellularLocation>
</comment>
<comment type="similarity">
    <text evidence="7">Belongs to the MptA/B family.</text>
</comment>
<evidence type="ECO:0000256" key="4">
    <source>
        <dbReference type="ARBA" id="ARBA00022692"/>
    </source>
</evidence>
<keyword evidence="3" id="KW-0808">Transferase</keyword>
<evidence type="ECO:0000313" key="10">
    <source>
        <dbReference type="Proteomes" id="UP000189229"/>
    </source>
</evidence>
<dbReference type="Proteomes" id="UP000189229">
    <property type="component" value="Unassembled WGS sequence"/>
</dbReference>
<feature type="transmembrane region" description="Helical" evidence="8">
    <location>
        <begin position="201"/>
        <end position="223"/>
    </location>
</feature>
<evidence type="ECO:0000256" key="1">
    <source>
        <dbReference type="ARBA" id="ARBA00004141"/>
    </source>
</evidence>
<dbReference type="AlphaFoldDB" id="A0A1V3WHE0"/>
<comment type="caution">
    <text evidence="9">The sequence shown here is derived from an EMBL/GenBank/DDBJ whole genome shotgun (WGS) entry which is preliminary data.</text>
</comment>
<name>A0A1V3WHE0_MYCKA</name>
<keyword evidence="6 8" id="KW-0472">Membrane</keyword>
<reference evidence="9 10" key="1">
    <citation type="submission" date="2017-02" db="EMBL/GenBank/DDBJ databases">
        <title>Complete genome sequences of Mycobacterium kansasii strains isolated from rhesus macaques.</title>
        <authorList>
            <person name="Panda A."/>
            <person name="Nagaraj S."/>
            <person name="Zhao X."/>
            <person name="Tettelin H."/>
            <person name="Detolla L.J."/>
        </authorList>
    </citation>
    <scope>NUCLEOTIDE SEQUENCE [LARGE SCALE GENOMIC DNA]</scope>
    <source>
        <strain evidence="9 10">11-3813</strain>
    </source>
</reference>
<dbReference type="Pfam" id="PF26314">
    <property type="entry name" value="MptA_B_family"/>
    <property type="match status" value="1"/>
</dbReference>
<gene>
    <name evidence="9" type="ORF">BZL30_8412</name>
</gene>
<feature type="transmembrane region" description="Helical" evidence="8">
    <location>
        <begin position="116"/>
        <end position="132"/>
    </location>
</feature>
<feature type="transmembrane region" description="Helical" evidence="8">
    <location>
        <begin position="81"/>
        <end position="104"/>
    </location>
</feature>
<evidence type="ECO:0000256" key="7">
    <source>
        <dbReference type="ARBA" id="ARBA00043987"/>
    </source>
</evidence>
<proteinExistence type="inferred from homology"/>